<gene>
    <name evidence="8" type="ORF">HNQ81_000428</name>
</gene>
<dbReference type="InterPro" id="IPR029045">
    <property type="entry name" value="ClpP/crotonase-like_dom_sf"/>
</dbReference>
<organism evidence="8 9">
    <name type="scientific">Desulfoprunum benzoelyticum</name>
    <dbReference type="NCBI Taxonomy" id="1506996"/>
    <lineage>
        <taxon>Bacteria</taxon>
        <taxon>Pseudomonadati</taxon>
        <taxon>Thermodesulfobacteriota</taxon>
        <taxon>Desulfobulbia</taxon>
        <taxon>Desulfobulbales</taxon>
        <taxon>Desulfobulbaceae</taxon>
        <taxon>Desulfoprunum</taxon>
    </lineage>
</organism>
<comment type="similarity">
    <text evidence="1 5">Belongs to the peptidase S41A family.</text>
</comment>
<dbReference type="EC" id="3.4.21.102" evidence="8"/>
<dbReference type="Pfam" id="PF03572">
    <property type="entry name" value="Peptidase_S41"/>
    <property type="match status" value="1"/>
</dbReference>
<evidence type="ECO:0000259" key="7">
    <source>
        <dbReference type="PROSITE" id="PS50106"/>
    </source>
</evidence>
<dbReference type="FunFam" id="3.90.226.10:FF:000029">
    <property type="entry name" value="Peptidase, S41 family"/>
    <property type="match status" value="1"/>
</dbReference>
<dbReference type="EMBL" id="JACHEO010000001">
    <property type="protein sequence ID" value="MBB5346721.1"/>
    <property type="molecule type" value="Genomic_DNA"/>
</dbReference>
<evidence type="ECO:0000313" key="9">
    <source>
        <dbReference type="Proteomes" id="UP000539642"/>
    </source>
</evidence>
<keyword evidence="4 5" id="KW-0720">Serine protease</keyword>
<keyword evidence="3 5" id="KW-0378">Hydrolase</keyword>
<dbReference type="Gene3D" id="3.90.226.10">
    <property type="entry name" value="2-enoyl-CoA Hydratase, Chain A, domain 1"/>
    <property type="match status" value="1"/>
</dbReference>
<dbReference type="Pfam" id="PF17820">
    <property type="entry name" value="PDZ_6"/>
    <property type="match status" value="1"/>
</dbReference>
<dbReference type="GO" id="GO:0006508">
    <property type="term" value="P:proteolysis"/>
    <property type="evidence" value="ECO:0007669"/>
    <property type="project" value="UniProtKB-KW"/>
</dbReference>
<evidence type="ECO:0000256" key="1">
    <source>
        <dbReference type="ARBA" id="ARBA00009179"/>
    </source>
</evidence>
<dbReference type="PANTHER" id="PTHR32060">
    <property type="entry name" value="TAIL-SPECIFIC PROTEASE"/>
    <property type="match status" value="1"/>
</dbReference>
<dbReference type="Pfam" id="PF22694">
    <property type="entry name" value="CtpB_N-like"/>
    <property type="match status" value="1"/>
</dbReference>
<keyword evidence="9" id="KW-1185">Reference proteome</keyword>
<dbReference type="SMART" id="SM00228">
    <property type="entry name" value="PDZ"/>
    <property type="match status" value="1"/>
</dbReference>
<keyword evidence="2 5" id="KW-0645">Protease</keyword>
<dbReference type="GO" id="GO:0004252">
    <property type="term" value="F:serine-type endopeptidase activity"/>
    <property type="evidence" value="ECO:0007669"/>
    <property type="project" value="UniProtKB-EC"/>
</dbReference>
<dbReference type="Gene3D" id="3.30.750.44">
    <property type="match status" value="1"/>
</dbReference>
<dbReference type="Proteomes" id="UP000539642">
    <property type="component" value="Unassembled WGS sequence"/>
</dbReference>
<evidence type="ECO:0000313" key="8">
    <source>
        <dbReference type="EMBL" id="MBB5346721.1"/>
    </source>
</evidence>
<dbReference type="PANTHER" id="PTHR32060:SF30">
    <property type="entry name" value="CARBOXY-TERMINAL PROCESSING PROTEASE CTPA"/>
    <property type="match status" value="1"/>
</dbReference>
<dbReference type="RefSeq" id="WP_183347817.1">
    <property type="nucleotide sequence ID" value="NZ_JACHEO010000001.1"/>
</dbReference>
<evidence type="ECO:0000256" key="6">
    <source>
        <dbReference type="SAM" id="MobiDB-lite"/>
    </source>
</evidence>
<reference evidence="8 9" key="1">
    <citation type="submission" date="2020-08" db="EMBL/GenBank/DDBJ databases">
        <title>Genomic Encyclopedia of Type Strains, Phase IV (KMG-IV): sequencing the most valuable type-strain genomes for metagenomic binning, comparative biology and taxonomic classification.</title>
        <authorList>
            <person name="Goeker M."/>
        </authorList>
    </citation>
    <scope>NUCLEOTIDE SEQUENCE [LARGE SCALE GENOMIC DNA]</scope>
    <source>
        <strain evidence="8 9">DSM 28570</strain>
    </source>
</reference>
<accession>A0A840V0H9</accession>
<dbReference type="InterPro" id="IPR055210">
    <property type="entry name" value="CtpA/B_N"/>
</dbReference>
<feature type="compositionally biased region" description="Basic and acidic residues" evidence="6">
    <location>
        <begin position="378"/>
        <end position="393"/>
    </location>
</feature>
<dbReference type="GO" id="GO:0007165">
    <property type="term" value="P:signal transduction"/>
    <property type="evidence" value="ECO:0007669"/>
    <property type="project" value="TreeGrafter"/>
</dbReference>
<dbReference type="InterPro" id="IPR041489">
    <property type="entry name" value="PDZ_6"/>
</dbReference>
<evidence type="ECO:0000256" key="3">
    <source>
        <dbReference type="ARBA" id="ARBA00022801"/>
    </source>
</evidence>
<dbReference type="NCBIfam" id="TIGR00225">
    <property type="entry name" value="prc"/>
    <property type="match status" value="1"/>
</dbReference>
<dbReference type="InterPro" id="IPR004447">
    <property type="entry name" value="Peptidase_S41A"/>
</dbReference>
<proteinExistence type="inferred from homology"/>
<sequence>MASPTRSGWTIIVLCSLLFVFAGTVSADISQEQREKTYRQLEIFSNVLSILQENYVEEIDTQKAVGGAIQGLLLTLDPHSSYLKPEELKDLQEETSGSFSGIGIEITIKDGILTVVSPIEGTPADKAGVKANDLIVEIDGRKTKDMTSDEAIKRLRGTRGSKVTITIQREGENQLRPLALVRDVIPIHSVKASFLTPGFAYFRITNFQSHTTRDFKRELINLHKQQTIRGLILDLRNNPGGLLNQAVSISDIFLQKGTIVSTKGRTEDQNMVFQAHSTADDAGMPIVVLINEGSASASEIVAGAIQDHKRGVIVGARSFGKGSVQTIIPLPDGSGLRMTTARYYTPANRSIQALGINPDVEVSAQEPATENEAAGGETLRETEFDNHIDDRKKPTPPTMAIDPELKEKLKNDPQLNTALNILKSLDLFSSYRQLQARR</sequence>
<feature type="region of interest" description="Disordered" evidence="6">
    <location>
        <begin position="364"/>
        <end position="401"/>
    </location>
</feature>
<dbReference type="SUPFAM" id="SSF50156">
    <property type="entry name" value="PDZ domain-like"/>
    <property type="match status" value="1"/>
</dbReference>
<dbReference type="InterPro" id="IPR005151">
    <property type="entry name" value="Tail-specific_protease"/>
</dbReference>
<dbReference type="FunFam" id="2.30.42.10:FF:000063">
    <property type="entry name" value="Peptidase, S41 family"/>
    <property type="match status" value="1"/>
</dbReference>
<protein>
    <submittedName>
        <fullName evidence="8">Carboxyl-terminal processing protease</fullName>
        <ecNumber evidence="8">3.4.21.102</ecNumber>
    </submittedName>
</protein>
<evidence type="ECO:0000256" key="4">
    <source>
        <dbReference type="ARBA" id="ARBA00022825"/>
    </source>
</evidence>
<dbReference type="InterPro" id="IPR036034">
    <property type="entry name" value="PDZ_sf"/>
</dbReference>
<evidence type="ECO:0000256" key="5">
    <source>
        <dbReference type="RuleBase" id="RU004404"/>
    </source>
</evidence>
<dbReference type="PROSITE" id="PS50106">
    <property type="entry name" value="PDZ"/>
    <property type="match status" value="1"/>
</dbReference>
<name>A0A840V0H9_9BACT</name>
<dbReference type="AlphaFoldDB" id="A0A840V0H9"/>
<dbReference type="CDD" id="cd06782">
    <property type="entry name" value="cpPDZ_CPP-like"/>
    <property type="match status" value="1"/>
</dbReference>
<dbReference type="GO" id="GO:0030288">
    <property type="term" value="C:outer membrane-bounded periplasmic space"/>
    <property type="evidence" value="ECO:0007669"/>
    <property type="project" value="TreeGrafter"/>
</dbReference>
<dbReference type="Gene3D" id="2.30.42.10">
    <property type="match status" value="1"/>
</dbReference>
<comment type="caution">
    <text evidence="8">The sequence shown here is derived from an EMBL/GenBank/DDBJ whole genome shotgun (WGS) entry which is preliminary data.</text>
</comment>
<feature type="domain" description="PDZ" evidence="7">
    <location>
        <begin position="88"/>
        <end position="170"/>
    </location>
</feature>
<dbReference type="SUPFAM" id="SSF52096">
    <property type="entry name" value="ClpP/crotonase"/>
    <property type="match status" value="1"/>
</dbReference>
<dbReference type="CDD" id="cd07560">
    <property type="entry name" value="Peptidase_S41_CPP"/>
    <property type="match status" value="1"/>
</dbReference>
<dbReference type="SMART" id="SM00245">
    <property type="entry name" value="TSPc"/>
    <property type="match status" value="1"/>
</dbReference>
<dbReference type="InterPro" id="IPR001478">
    <property type="entry name" value="PDZ"/>
</dbReference>
<evidence type="ECO:0000256" key="2">
    <source>
        <dbReference type="ARBA" id="ARBA00022670"/>
    </source>
</evidence>